<proteinExistence type="inferred from homology"/>
<dbReference type="InterPro" id="IPR000985">
    <property type="entry name" value="Lectin_LegA_CS"/>
</dbReference>
<dbReference type="PROSITE" id="PS00308">
    <property type="entry name" value="LECTIN_LEGUME_ALPHA"/>
    <property type="match status" value="1"/>
</dbReference>
<dbReference type="AlphaFoldDB" id="A0AAW1XPS0"/>
<dbReference type="Pfam" id="PF00139">
    <property type="entry name" value="Lectin_legB"/>
    <property type="match status" value="1"/>
</dbReference>
<reference evidence="4 5" key="1">
    <citation type="journal article" date="2023" name="G3 (Bethesda)">
        <title>A chromosome-length genome assembly and annotation of blackberry (Rubus argutus, cv. 'Hillquist').</title>
        <authorList>
            <person name="Bruna T."/>
            <person name="Aryal R."/>
            <person name="Dudchenko O."/>
            <person name="Sargent D.J."/>
            <person name="Mead D."/>
            <person name="Buti M."/>
            <person name="Cavallini A."/>
            <person name="Hytonen T."/>
            <person name="Andres J."/>
            <person name="Pham M."/>
            <person name="Weisz D."/>
            <person name="Mascagni F."/>
            <person name="Usai G."/>
            <person name="Natali L."/>
            <person name="Bassil N."/>
            <person name="Fernandez G.E."/>
            <person name="Lomsadze A."/>
            <person name="Armour M."/>
            <person name="Olukolu B."/>
            <person name="Poorten T."/>
            <person name="Britton C."/>
            <person name="Davik J."/>
            <person name="Ashrafi H."/>
            <person name="Aiden E.L."/>
            <person name="Borodovsky M."/>
            <person name="Worthington M."/>
        </authorList>
    </citation>
    <scope>NUCLEOTIDE SEQUENCE [LARGE SCALE GENOMIC DNA]</scope>
    <source>
        <strain evidence="4">PI 553951</strain>
    </source>
</reference>
<organism evidence="4 5">
    <name type="scientific">Rubus argutus</name>
    <name type="common">Southern blackberry</name>
    <dbReference type="NCBI Taxonomy" id="59490"/>
    <lineage>
        <taxon>Eukaryota</taxon>
        <taxon>Viridiplantae</taxon>
        <taxon>Streptophyta</taxon>
        <taxon>Embryophyta</taxon>
        <taxon>Tracheophyta</taxon>
        <taxon>Spermatophyta</taxon>
        <taxon>Magnoliopsida</taxon>
        <taxon>eudicotyledons</taxon>
        <taxon>Gunneridae</taxon>
        <taxon>Pentapetalae</taxon>
        <taxon>rosids</taxon>
        <taxon>fabids</taxon>
        <taxon>Rosales</taxon>
        <taxon>Rosaceae</taxon>
        <taxon>Rosoideae</taxon>
        <taxon>Rosoideae incertae sedis</taxon>
        <taxon>Rubus</taxon>
    </lineage>
</organism>
<evidence type="ECO:0000259" key="3">
    <source>
        <dbReference type="Pfam" id="PF00139"/>
    </source>
</evidence>
<protein>
    <recommendedName>
        <fullName evidence="3">Legume lectin domain-containing protein</fullName>
    </recommendedName>
</protein>
<evidence type="ECO:0000313" key="5">
    <source>
        <dbReference type="Proteomes" id="UP001457282"/>
    </source>
</evidence>
<dbReference type="GO" id="GO:0030246">
    <property type="term" value="F:carbohydrate binding"/>
    <property type="evidence" value="ECO:0007669"/>
    <property type="project" value="UniProtKB-KW"/>
</dbReference>
<keyword evidence="5" id="KW-1185">Reference proteome</keyword>
<evidence type="ECO:0000313" key="4">
    <source>
        <dbReference type="EMBL" id="KAK9938023.1"/>
    </source>
</evidence>
<comment type="caution">
    <text evidence="4">The sequence shown here is derived from an EMBL/GenBank/DDBJ whole genome shotgun (WGS) entry which is preliminary data.</text>
</comment>
<dbReference type="SUPFAM" id="SSF49899">
    <property type="entry name" value="Concanavalin A-like lectins/glucanases"/>
    <property type="match status" value="1"/>
</dbReference>
<sequence>MWASTSTLSSLTLPSHGVVVLGQDNKIMLQSVTILSKTLSVAFTTFETGVNGTKVQVIRNMYFLVDLLQYLPDRVIVGFSASTGSEVALQKIISWNFTSTPLDDDHSGNNNTGLAVGLGVGGCLTSGGTRMKSLGGLIFKAKFCNESRR</sequence>
<evidence type="ECO:0000256" key="2">
    <source>
        <dbReference type="ARBA" id="ARBA00022734"/>
    </source>
</evidence>
<comment type="similarity">
    <text evidence="1">Belongs to the leguminous lectin family.</text>
</comment>
<dbReference type="Proteomes" id="UP001457282">
    <property type="component" value="Unassembled WGS sequence"/>
</dbReference>
<accession>A0AAW1XPS0</accession>
<feature type="domain" description="Legume lectin" evidence="3">
    <location>
        <begin position="36"/>
        <end position="107"/>
    </location>
</feature>
<dbReference type="InterPro" id="IPR013320">
    <property type="entry name" value="ConA-like_dom_sf"/>
</dbReference>
<gene>
    <name evidence="4" type="ORF">M0R45_014784</name>
</gene>
<dbReference type="Gene3D" id="2.60.120.200">
    <property type="match status" value="1"/>
</dbReference>
<name>A0AAW1XPS0_RUBAR</name>
<dbReference type="EMBL" id="JBEDUW010000003">
    <property type="protein sequence ID" value="KAK9938023.1"/>
    <property type="molecule type" value="Genomic_DNA"/>
</dbReference>
<keyword evidence="2" id="KW-0430">Lectin</keyword>
<evidence type="ECO:0000256" key="1">
    <source>
        <dbReference type="ARBA" id="ARBA00007606"/>
    </source>
</evidence>
<dbReference type="InterPro" id="IPR001220">
    <property type="entry name" value="Legume_lectin_dom"/>
</dbReference>